<sequence>MSTLISQIDSAEERFAKSRPERNLVLDELSRFAAGEKTNWQHLDKRSRYRTRLERLGQYADADAITDDQSVSFNPLERILDASELSSVEFFERGVIAARSVARVQIRNDMRSVVGYGSGVMIGPGLFMTNNHVLSTVESAASSTLQFDYLTSISGVREPVAFALNPQQFFVTDERLDFTIVALLGPNEAGNQPQERGWSPLIANSGKATIGERVNIIQHPGGERMQVVVRDNTVIGVVDSFLHYRADTQPGSSGSPVFNDQWELAALHHAGKPKRNSQGKIMMIDGQPWTGNKADIPKIDWEANEGTRISEIVRFVNQLSLNAQHRILWEQAQLTAPTMDFWSLFEGKVGSINNEYDRQVRPEPGLSALSVDDSGNPSWLFRLSFGPVSAGAMAPTASNVSTSPPTPPTVITPPSVPGTSYIDPLSAAQRIIECFQPEEPYFDKNADAIAMEKYWGCVDPMLPSAEIYPILRQHLETTHTGRHSYTRARHEFLYPVIDLHPDGNLHNIYSGEIFSPVEAIATEIAALVPFSEAIGLDIGQEKSLDSLLANESLWDDLERSAALSFNCEHVVCQSWFDKRQPMKADLHHLFACQPGCNSFRSNIPYWQFDPTDEAIRQACGRIEGRSKFEPERGKGAVARATMYFLMRYPGVIGDQAGELTKSRVKILVDWHKEFPVDEYEKHRNSFIEKAQGNRNPFIDFPDIATQALLERGFG</sequence>
<name>A0A2Z2NR78_9GAMM</name>
<dbReference type="InterPro" id="IPR044925">
    <property type="entry name" value="His-Me_finger_sf"/>
</dbReference>
<dbReference type="GO" id="GO:0016787">
    <property type="term" value="F:hydrolase activity"/>
    <property type="evidence" value="ECO:0007669"/>
    <property type="project" value="UniProtKB-KW"/>
</dbReference>
<evidence type="ECO:0000256" key="2">
    <source>
        <dbReference type="ARBA" id="ARBA00022722"/>
    </source>
</evidence>
<comment type="similarity">
    <text evidence="1">Belongs to the EndA/NucM nuclease family.</text>
</comment>
<dbReference type="PANTHER" id="PTHR33607">
    <property type="entry name" value="ENDONUCLEASE-1"/>
    <property type="match status" value="1"/>
</dbReference>
<organism evidence="5 6">
    <name type="scientific">Granulosicoccus antarcticus IMCC3135</name>
    <dbReference type="NCBI Taxonomy" id="1192854"/>
    <lineage>
        <taxon>Bacteria</taxon>
        <taxon>Pseudomonadati</taxon>
        <taxon>Pseudomonadota</taxon>
        <taxon>Gammaproteobacteria</taxon>
        <taxon>Chromatiales</taxon>
        <taxon>Granulosicoccaceae</taxon>
        <taxon>Granulosicoccus</taxon>
    </lineage>
</organism>
<proteinExistence type="inferred from homology"/>
<evidence type="ECO:0000256" key="1">
    <source>
        <dbReference type="ARBA" id="ARBA00006429"/>
    </source>
</evidence>
<feature type="region of interest" description="Disordered" evidence="4">
    <location>
        <begin position="394"/>
        <end position="416"/>
    </location>
</feature>
<reference evidence="5 6" key="1">
    <citation type="submission" date="2016-12" db="EMBL/GenBank/DDBJ databases">
        <authorList>
            <person name="Song W.-J."/>
            <person name="Kurnit D.M."/>
        </authorList>
    </citation>
    <scope>NUCLEOTIDE SEQUENCE [LARGE SCALE GENOMIC DNA]</scope>
    <source>
        <strain evidence="5 6">IMCC3135</strain>
    </source>
</reference>
<dbReference type="KEGG" id="gai:IMCC3135_18300"/>
<dbReference type="InterPro" id="IPR043504">
    <property type="entry name" value="Peptidase_S1_PA_chymotrypsin"/>
</dbReference>
<dbReference type="InterPro" id="IPR009003">
    <property type="entry name" value="Peptidase_S1_PA"/>
</dbReference>
<keyword evidence="3 5" id="KW-0378">Hydrolase</keyword>
<dbReference type="EMBL" id="CP018632">
    <property type="protein sequence ID" value="ASJ73739.1"/>
    <property type="molecule type" value="Genomic_DNA"/>
</dbReference>
<dbReference type="GO" id="GO:0004518">
    <property type="term" value="F:nuclease activity"/>
    <property type="evidence" value="ECO:0007669"/>
    <property type="project" value="UniProtKB-KW"/>
</dbReference>
<dbReference type="Gene3D" id="2.40.10.10">
    <property type="entry name" value="Trypsin-like serine proteases"/>
    <property type="match status" value="2"/>
</dbReference>
<gene>
    <name evidence="5" type="primary">bsn_2</name>
    <name evidence="5" type="ORF">IMCC3135_18300</name>
</gene>
<dbReference type="Pfam" id="PF04231">
    <property type="entry name" value="Endonuclease_1"/>
    <property type="match status" value="1"/>
</dbReference>
<evidence type="ECO:0000256" key="4">
    <source>
        <dbReference type="SAM" id="MobiDB-lite"/>
    </source>
</evidence>
<dbReference type="SUPFAM" id="SSF50494">
    <property type="entry name" value="Trypsin-like serine proteases"/>
    <property type="match status" value="1"/>
</dbReference>
<protein>
    <submittedName>
        <fullName evidence="5">Extracellular ribonuclease</fullName>
        <ecNumber evidence="5">3.1.-.-</ecNumber>
    </submittedName>
</protein>
<dbReference type="EC" id="3.1.-.-" evidence="5"/>
<dbReference type="Proteomes" id="UP000250079">
    <property type="component" value="Chromosome"/>
</dbReference>
<dbReference type="PANTHER" id="PTHR33607:SF2">
    <property type="entry name" value="ENDONUCLEASE-1"/>
    <property type="match status" value="1"/>
</dbReference>
<evidence type="ECO:0000313" key="6">
    <source>
        <dbReference type="Proteomes" id="UP000250079"/>
    </source>
</evidence>
<evidence type="ECO:0000256" key="3">
    <source>
        <dbReference type="ARBA" id="ARBA00022801"/>
    </source>
</evidence>
<keyword evidence="6" id="KW-1185">Reference proteome</keyword>
<dbReference type="AlphaFoldDB" id="A0A2Z2NR78"/>
<evidence type="ECO:0000313" key="5">
    <source>
        <dbReference type="EMBL" id="ASJ73739.1"/>
    </source>
</evidence>
<dbReference type="SUPFAM" id="SSF54060">
    <property type="entry name" value="His-Me finger endonucleases"/>
    <property type="match status" value="1"/>
</dbReference>
<accession>A0A2Z2NR78</accession>
<feature type="compositionally biased region" description="Pro residues" evidence="4">
    <location>
        <begin position="404"/>
        <end position="416"/>
    </location>
</feature>
<dbReference type="Pfam" id="PF13365">
    <property type="entry name" value="Trypsin_2"/>
    <property type="match status" value="1"/>
</dbReference>
<dbReference type="InterPro" id="IPR007346">
    <property type="entry name" value="Endonuclease-I"/>
</dbReference>
<keyword evidence="2" id="KW-0540">Nuclease</keyword>
<dbReference type="RefSeq" id="WP_169727484.1">
    <property type="nucleotide sequence ID" value="NZ_CP018632.1"/>
</dbReference>